<name>A0A3E1NG93_9BACT</name>
<dbReference type="AlphaFoldDB" id="A0A3E1NG93"/>
<keyword evidence="2" id="KW-1185">Reference proteome</keyword>
<sequence>MAQSYNANFGELILMETPQEISMWSGNVHIDAAGFSGEVPVYIHTHGNEISAASILFVEKIVADIDSCLINGLLFIKQTLQKDPEGHNITEDEVDWLDLPPEEFPVDLPELIFYEDSEEWMLRFAEGQFAICDPFGIAVLFQQTEPVALEDLSDGNETSDDNEIVE</sequence>
<comment type="caution">
    <text evidence="1">The sequence shown here is derived from an EMBL/GenBank/DDBJ whole genome shotgun (WGS) entry which is preliminary data.</text>
</comment>
<proteinExistence type="predicted"/>
<evidence type="ECO:0000313" key="2">
    <source>
        <dbReference type="Proteomes" id="UP000261284"/>
    </source>
</evidence>
<dbReference type="Proteomes" id="UP000261284">
    <property type="component" value="Unassembled WGS sequence"/>
</dbReference>
<evidence type="ECO:0008006" key="3">
    <source>
        <dbReference type="Google" id="ProtNLM"/>
    </source>
</evidence>
<dbReference type="RefSeq" id="WP_116848292.1">
    <property type="nucleotide sequence ID" value="NZ_QTJU01000006.1"/>
</dbReference>
<gene>
    <name evidence="1" type="ORF">DXN05_16000</name>
</gene>
<accession>A0A3E1NG93</accession>
<evidence type="ECO:0000313" key="1">
    <source>
        <dbReference type="EMBL" id="RFM26983.1"/>
    </source>
</evidence>
<dbReference type="OrthoDB" id="2611054at2"/>
<dbReference type="EMBL" id="QTJU01000006">
    <property type="protein sequence ID" value="RFM26983.1"/>
    <property type="molecule type" value="Genomic_DNA"/>
</dbReference>
<organism evidence="1 2">
    <name type="scientific">Deminuibacter soli</name>
    <dbReference type="NCBI Taxonomy" id="2291815"/>
    <lineage>
        <taxon>Bacteria</taxon>
        <taxon>Pseudomonadati</taxon>
        <taxon>Bacteroidota</taxon>
        <taxon>Chitinophagia</taxon>
        <taxon>Chitinophagales</taxon>
        <taxon>Chitinophagaceae</taxon>
        <taxon>Deminuibacter</taxon>
    </lineage>
</organism>
<reference evidence="1 2" key="1">
    <citation type="submission" date="2018-08" db="EMBL/GenBank/DDBJ databases">
        <title>Chitinophagaceae sp. K23C18032701, a novel bacterium isolated from forest soil.</title>
        <authorList>
            <person name="Wang C."/>
        </authorList>
    </citation>
    <scope>NUCLEOTIDE SEQUENCE [LARGE SCALE GENOMIC DNA]</scope>
    <source>
        <strain evidence="1 2">K23C18032701</strain>
    </source>
</reference>
<protein>
    <recommendedName>
        <fullName evidence="3">DUF2262 domain-containing protein</fullName>
    </recommendedName>
</protein>